<evidence type="ECO:0000313" key="3">
    <source>
        <dbReference type="EMBL" id="QYR53603.1"/>
    </source>
</evidence>
<dbReference type="EMBL" id="CP080544">
    <property type="protein sequence ID" value="QYR53603.1"/>
    <property type="molecule type" value="Genomic_DNA"/>
</dbReference>
<keyword evidence="4" id="KW-1185">Reference proteome</keyword>
<dbReference type="InterPro" id="IPR054539">
    <property type="entry name" value="Beta-prop_PDH"/>
</dbReference>
<sequence>MKNLLRLAFIALTVSFATAAAAANASAPLFAKTLKLADGRTMTLNLPKGYTFSVVADGFKRPRFFARSPDNRIFLTSMYNLADNSRGAIYILDGFDPKTGRVKRVTPWASGLRNPNSVAFMKDAAGKQWIYVALTDVLLRYAYVAGETRPTGAAQVVARFPDKGMSAANGGWHLTRTVVAGPNGKLYVAIGSSCNACIEDPAEMDKRAVVLEMNPDGSGSNVFARGLRNAVWMQFAGDRLMATNQGVDHLGPNLPNESFYALSRGKDYGWPHCYVAGAAIKADPKYPRKEACKNVPAPMGRFDAHASALGFDFFGAANNAQLADEYLVALHGSGSTKLGHGYKIVRMSASGKPLGDFMTGFLSAGKVSGRPCGILRTGNDAFLFTDDKYGVVYYVHPE</sequence>
<evidence type="ECO:0000313" key="4">
    <source>
        <dbReference type="Proteomes" id="UP000824755"/>
    </source>
</evidence>
<dbReference type="Gene3D" id="2.120.10.30">
    <property type="entry name" value="TolB, C-terminal domain"/>
    <property type="match status" value="1"/>
</dbReference>
<accession>A0ABX8WS00</accession>
<protein>
    <recommendedName>
        <fullName evidence="2">Pyrroloquinoline quinone-dependent pyranose dehydrogenase beta-propeller domain-containing protein</fullName>
    </recommendedName>
</protein>
<dbReference type="Pfam" id="PF22807">
    <property type="entry name" value="TrAA12"/>
    <property type="match status" value="1"/>
</dbReference>
<dbReference type="InterPro" id="IPR011042">
    <property type="entry name" value="6-blade_b-propeller_TolB-like"/>
</dbReference>
<dbReference type="RefSeq" id="WP_220380411.1">
    <property type="nucleotide sequence ID" value="NZ_CP080544.1"/>
</dbReference>
<proteinExistence type="predicted"/>
<keyword evidence="1" id="KW-0732">Signal</keyword>
<dbReference type="InterPro" id="IPR011041">
    <property type="entry name" value="Quinoprot_gluc/sorb_DH_b-prop"/>
</dbReference>
<evidence type="ECO:0000259" key="2">
    <source>
        <dbReference type="Pfam" id="PF22807"/>
    </source>
</evidence>
<dbReference type="PANTHER" id="PTHR19328">
    <property type="entry name" value="HEDGEHOG-INTERACTING PROTEIN"/>
    <property type="match status" value="1"/>
</dbReference>
<gene>
    <name evidence="3" type="ORF">H8L67_03650</name>
</gene>
<reference evidence="3 4" key="1">
    <citation type="submission" date="2021-08" db="EMBL/GenBank/DDBJ databases">
        <title>Lysobacter sp. strain CJ11 Genome sequencing and assembly.</title>
        <authorList>
            <person name="Kim I."/>
        </authorList>
    </citation>
    <scope>NUCLEOTIDE SEQUENCE [LARGE SCALE GENOMIC DNA]</scope>
    <source>
        <strain evidence="3 4">CJ11</strain>
    </source>
</reference>
<name>A0ABX8WS00_9GAMM</name>
<dbReference type="SUPFAM" id="SSF50952">
    <property type="entry name" value="Soluble quinoprotein glucose dehydrogenase"/>
    <property type="match status" value="1"/>
</dbReference>
<organism evidence="3 4">
    <name type="scientific">Lysobacter soyae</name>
    <dbReference type="NCBI Taxonomy" id="2764185"/>
    <lineage>
        <taxon>Bacteria</taxon>
        <taxon>Pseudomonadati</taxon>
        <taxon>Pseudomonadota</taxon>
        <taxon>Gammaproteobacteria</taxon>
        <taxon>Lysobacterales</taxon>
        <taxon>Lysobacteraceae</taxon>
        <taxon>Lysobacter</taxon>
    </lineage>
</organism>
<feature type="domain" description="Pyrroloquinoline quinone-dependent pyranose dehydrogenase beta-propeller" evidence="2">
    <location>
        <begin position="47"/>
        <end position="349"/>
    </location>
</feature>
<feature type="chain" id="PRO_5045777345" description="Pyrroloquinoline quinone-dependent pyranose dehydrogenase beta-propeller domain-containing protein" evidence="1">
    <location>
        <begin position="20"/>
        <end position="398"/>
    </location>
</feature>
<dbReference type="PANTHER" id="PTHR19328:SF53">
    <property type="entry name" value="MEMBRANE PROTEIN"/>
    <property type="match status" value="1"/>
</dbReference>
<evidence type="ECO:0000256" key="1">
    <source>
        <dbReference type="SAM" id="SignalP"/>
    </source>
</evidence>
<feature type="signal peptide" evidence="1">
    <location>
        <begin position="1"/>
        <end position="19"/>
    </location>
</feature>
<dbReference type="Proteomes" id="UP000824755">
    <property type="component" value="Chromosome"/>
</dbReference>